<dbReference type="Proteomes" id="UP000828390">
    <property type="component" value="Unassembled WGS sequence"/>
</dbReference>
<gene>
    <name evidence="1" type="ORF">DPMN_179800</name>
</gene>
<evidence type="ECO:0000313" key="2">
    <source>
        <dbReference type="Proteomes" id="UP000828390"/>
    </source>
</evidence>
<keyword evidence="2" id="KW-1185">Reference proteome</keyword>
<dbReference type="EMBL" id="JAIWYP010000009">
    <property type="protein sequence ID" value="KAH3778345.1"/>
    <property type="molecule type" value="Genomic_DNA"/>
</dbReference>
<reference evidence="1" key="2">
    <citation type="submission" date="2020-11" db="EMBL/GenBank/DDBJ databases">
        <authorList>
            <person name="McCartney M.A."/>
            <person name="Auch B."/>
            <person name="Kono T."/>
            <person name="Mallez S."/>
            <person name="Becker A."/>
            <person name="Gohl D.M."/>
            <person name="Silverstein K.A.T."/>
            <person name="Koren S."/>
            <person name="Bechman K.B."/>
            <person name="Herman A."/>
            <person name="Abrahante J.E."/>
            <person name="Garbe J."/>
        </authorList>
    </citation>
    <scope>NUCLEOTIDE SEQUENCE</scope>
    <source>
        <strain evidence="1">Duluth1</strain>
        <tissue evidence="1">Whole animal</tissue>
    </source>
</reference>
<name>A0A9D4EF51_DREPO</name>
<accession>A0A9D4EF51</accession>
<evidence type="ECO:0000313" key="1">
    <source>
        <dbReference type="EMBL" id="KAH3778345.1"/>
    </source>
</evidence>
<sequence>MQSPWRGKYPINLVIHTQQNTLCIFAGGKPVRTGIMVEFTDLAFHFRSPGDFDTEELDDILQFLHERVQQQEKSEVYNLSNLYQALKGVSHKNYWMCADDVDMTRNDKLKAILNAYFDQQEQNVSITGATIDEPVPEFNEGQLISDIRGFFNMYGQEHTLTGRAIARIFHGIASPCFPATTWGRVRRFWRSHLDVDFNTIMKIATRELIAMRA</sequence>
<protein>
    <submittedName>
        <fullName evidence="1">Uncharacterized protein</fullName>
    </submittedName>
</protein>
<reference evidence="1" key="1">
    <citation type="journal article" date="2019" name="bioRxiv">
        <title>The Genome of the Zebra Mussel, Dreissena polymorpha: A Resource for Invasive Species Research.</title>
        <authorList>
            <person name="McCartney M.A."/>
            <person name="Auch B."/>
            <person name="Kono T."/>
            <person name="Mallez S."/>
            <person name="Zhang Y."/>
            <person name="Obille A."/>
            <person name="Becker A."/>
            <person name="Abrahante J.E."/>
            <person name="Garbe J."/>
            <person name="Badalamenti J.P."/>
            <person name="Herman A."/>
            <person name="Mangelson H."/>
            <person name="Liachko I."/>
            <person name="Sullivan S."/>
            <person name="Sone E.D."/>
            <person name="Koren S."/>
            <person name="Silverstein K.A.T."/>
            <person name="Beckman K.B."/>
            <person name="Gohl D.M."/>
        </authorList>
    </citation>
    <scope>NUCLEOTIDE SEQUENCE</scope>
    <source>
        <strain evidence="1">Duluth1</strain>
        <tissue evidence="1">Whole animal</tissue>
    </source>
</reference>
<comment type="caution">
    <text evidence="1">The sequence shown here is derived from an EMBL/GenBank/DDBJ whole genome shotgun (WGS) entry which is preliminary data.</text>
</comment>
<dbReference type="AlphaFoldDB" id="A0A9D4EF51"/>
<organism evidence="1 2">
    <name type="scientific">Dreissena polymorpha</name>
    <name type="common">Zebra mussel</name>
    <name type="synonym">Mytilus polymorpha</name>
    <dbReference type="NCBI Taxonomy" id="45954"/>
    <lineage>
        <taxon>Eukaryota</taxon>
        <taxon>Metazoa</taxon>
        <taxon>Spiralia</taxon>
        <taxon>Lophotrochozoa</taxon>
        <taxon>Mollusca</taxon>
        <taxon>Bivalvia</taxon>
        <taxon>Autobranchia</taxon>
        <taxon>Heteroconchia</taxon>
        <taxon>Euheterodonta</taxon>
        <taxon>Imparidentia</taxon>
        <taxon>Neoheterodontei</taxon>
        <taxon>Myida</taxon>
        <taxon>Dreissenoidea</taxon>
        <taxon>Dreissenidae</taxon>
        <taxon>Dreissena</taxon>
    </lineage>
</organism>
<dbReference type="OrthoDB" id="10261556at2759"/>
<proteinExistence type="predicted"/>